<dbReference type="PANTHER" id="PTHR31044:SF57">
    <property type="entry name" value="CARBOHYDRATE-BINDING X8 DOMAIN SUPERFAMILY PROTEIN"/>
    <property type="match status" value="1"/>
</dbReference>
<organism evidence="3 4">
    <name type="scientific">Vanilla planifolia</name>
    <name type="common">Vanilla</name>
    <dbReference type="NCBI Taxonomy" id="51239"/>
    <lineage>
        <taxon>Eukaryota</taxon>
        <taxon>Viridiplantae</taxon>
        <taxon>Streptophyta</taxon>
        <taxon>Embryophyta</taxon>
        <taxon>Tracheophyta</taxon>
        <taxon>Spermatophyta</taxon>
        <taxon>Magnoliopsida</taxon>
        <taxon>Liliopsida</taxon>
        <taxon>Asparagales</taxon>
        <taxon>Orchidaceae</taxon>
        <taxon>Vanilloideae</taxon>
        <taxon>Vanilleae</taxon>
        <taxon>Vanilla</taxon>
    </lineage>
</organism>
<dbReference type="Gene3D" id="1.20.58.1040">
    <property type="match status" value="1"/>
</dbReference>
<dbReference type="InterPro" id="IPR012946">
    <property type="entry name" value="X8"/>
</dbReference>
<reference evidence="3 4" key="1">
    <citation type="journal article" date="2020" name="Nat. Food">
        <title>A phased Vanilla planifolia genome enables genetic improvement of flavour and production.</title>
        <authorList>
            <person name="Hasing T."/>
            <person name="Tang H."/>
            <person name="Brym M."/>
            <person name="Khazi F."/>
            <person name="Huang T."/>
            <person name="Chambers A.H."/>
        </authorList>
    </citation>
    <scope>NUCLEOTIDE SEQUENCE [LARGE SCALE GENOMIC DNA]</scope>
    <source>
        <tissue evidence="3">Leaf</tissue>
    </source>
</reference>
<dbReference type="PANTHER" id="PTHR31044">
    <property type="entry name" value="BETA-1,3 GLUCANASE"/>
    <property type="match status" value="1"/>
</dbReference>
<name>A0A835QWB2_VANPL</name>
<dbReference type="EMBL" id="JADCNL010000006">
    <property type="protein sequence ID" value="KAG0477389.1"/>
    <property type="molecule type" value="Genomic_DNA"/>
</dbReference>
<gene>
    <name evidence="3" type="ORF">HPP92_014230</name>
</gene>
<comment type="caution">
    <text evidence="3">The sequence shown here is derived from an EMBL/GenBank/DDBJ whole genome shotgun (WGS) entry which is preliminary data.</text>
</comment>
<sequence length="134" mass="15343">MNVHYKTTQRFHHKAFFHINGEGNAKLIKNNQRTWCVAKPSSDDSTLLNILHYACSMTGCRPLEKDGPCFLPNSLISHASVAMNLYYQAMGRNRWNCHFNNTGLIVITDPSIYKKSNGFNRWVWMKKGFGFGPS</sequence>
<dbReference type="InterPro" id="IPR044788">
    <property type="entry name" value="X8_dom_prot"/>
</dbReference>
<evidence type="ECO:0000313" key="4">
    <source>
        <dbReference type="Proteomes" id="UP000636800"/>
    </source>
</evidence>
<dbReference type="Proteomes" id="UP000636800">
    <property type="component" value="Chromosome 6"/>
</dbReference>
<protein>
    <recommendedName>
        <fullName evidence="2">X8 domain-containing protein</fullName>
    </recommendedName>
</protein>
<dbReference type="GO" id="GO:0009506">
    <property type="term" value="C:plasmodesma"/>
    <property type="evidence" value="ECO:0007669"/>
    <property type="project" value="UniProtKB-ARBA"/>
</dbReference>
<accession>A0A835QWB2</accession>
<dbReference type="Pfam" id="PF07983">
    <property type="entry name" value="X8"/>
    <property type="match status" value="1"/>
</dbReference>
<evidence type="ECO:0000313" key="3">
    <source>
        <dbReference type="EMBL" id="KAG0477389.1"/>
    </source>
</evidence>
<keyword evidence="4" id="KW-1185">Reference proteome</keyword>
<dbReference type="OrthoDB" id="551907at2759"/>
<keyword evidence="1" id="KW-0732">Signal</keyword>
<evidence type="ECO:0000256" key="1">
    <source>
        <dbReference type="ARBA" id="ARBA00022729"/>
    </source>
</evidence>
<feature type="domain" description="X8" evidence="2">
    <location>
        <begin position="34"/>
        <end position="116"/>
    </location>
</feature>
<evidence type="ECO:0000259" key="2">
    <source>
        <dbReference type="SMART" id="SM00768"/>
    </source>
</evidence>
<dbReference type="SMART" id="SM00768">
    <property type="entry name" value="X8"/>
    <property type="match status" value="1"/>
</dbReference>
<proteinExistence type="predicted"/>
<dbReference type="AlphaFoldDB" id="A0A835QWB2"/>